<dbReference type="Proteomes" id="UP001185069">
    <property type="component" value="Unassembled WGS sequence"/>
</dbReference>
<comment type="caution">
    <text evidence="1">The sequence shown here is derived from an EMBL/GenBank/DDBJ whole genome shotgun (WGS) entry which is preliminary data.</text>
</comment>
<proteinExistence type="predicted"/>
<dbReference type="EMBL" id="JAVDQF010000001">
    <property type="protein sequence ID" value="MDR6269350.1"/>
    <property type="molecule type" value="Genomic_DNA"/>
</dbReference>
<protein>
    <recommendedName>
        <fullName evidence="3">IrrE N-terminal-like domain-containing protein</fullName>
    </recommendedName>
</protein>
<organism evidence="1 2">
    <name type="scientific">Arthrobacter russicus</name>
    <dbReference type="NCBI Taxonomy" id="172040"/>
    <lineage>
        <taxon>Bacteria</taxon>
        <taxon>Bacillati</taxon>
        <taxon>Actinomycetota</taxon>
        <taxon>Actinomycetes</taxon>
        <taxon>Micrococcales</taxon>
        <taxon>Micrococcaceae</taxon>
        <taxon>Arthrobacter</taxon>
    </lineage>
</organism>
<accession>A0ABU1JB40</accession>
<evidence type="ECO:0008006" key="3">
    <source>
        <dbReference type="Google" id="ProtNLM"/>
    </source>
</evidence>
<evidence type="ECO:0000313" key="1">
    <source>
        <dbReference type="EMBL" id="MDR6269350.1"/>
    </source>
</evidence>
<gene>
    <name evidence="1" type="ORF">JOE69_001588</name>
</gene>
<evidence type="ECO:0000313" key="2">
    <source>
        <dbReference type="Proteomes" id="UP001185069"/>
    </source>
</evidence>
<keyword evidence="2" id="KW-1185">Reference proteome</keyword>
<reference evidence="1 2" key="1">
    <citation type="submission" date="2023-07" db="EMBL/GenBank/DDBJ databases">
        <title>Sequencing the genomes of 1000 actinobacteria strains.</title>
        <authorList>
            <person name="Klenk H.-P."/>
        </authorList>
    </citation>
    <scope>NUCLEOTIDE SEQUENCE [LARGE SCALE GENOMIC DNA]</scope>
    <source>
        <strain evidence="1 2">DSM 14555</strain>
    </source>
</reference>
<sequence length="134" mass="15429">MFDPWQLLRSMPHITVVWTELSSKSAVTNGRDTVWLDKHLLQVERRCSLTHELIHIERGHTSCPPNAAEVRVRVETARRLIPFSELLEHKRWSRSVEELADCLCVTPHVLLDRISHLSTAEQAAFSRPDEEAPC</sequence>
<name>A0ABU1JB40_9MICC</name>
<dbReference type="RefSeq" id="WP_309797599.1">
    <property type="nucleotide sequence ID" value="NZ_BAAAHY010000005.1"/>
</dbReference>